<accession>A0A915KG94</accession>
<name>A0A915KG94_ROMCU</name>
<keyword evidence="1" id="KW-1185">Reference proteome</keyword>
<evidence type="ECO:0000313" key="1">
    <source>
        <dbReference type="Proteomes" id="UP000887565"/>
    </source>
</evidence>
<dbReference type="Proteomes" id="UP000887565">
    <property type="component" value="Unplaced"/>
</dbReference>
<sequence>MDIQAAETINANAKNLGAVKNFNFNNLQDVVVASNGKECARKFISHMLEHCPALKRCCLVYMNVQTPTTPRTILLIFNLLEQKVLDNLEQFDIQLLCPVLSESGPNQLSYQFVVVLKFLSMFFNKAYTDIINDTHKMQDLYL</sequence>
<evidence type="ECO:0000313" key="2">
    <source>
        <dbReference type="WBParaSite" id="nRc.2.0.1.t36986-RA"/>
    </source>
</evidence>
<dbReference type="AlphaFoldDB" id="A0A915KG94"/>
<organism evidence="1 2">
    <name type="scientific">Romanomermis culicivorax</name>
    <name type="common">Nematode worm</name>
    <dbReference type="NCBI Taxonomy" id="13658"/>
    <lineage>
        <taxon>Eukaryota</taxon>
        <taxon>Metazoa</taxon>
        <taxon>Ecdysozoa</taxon>
        <taxon>Nematoda</taxon>
        <taxon>Enoplea</taxon>
        <taxon>Dorylaimia</taxon>
        <taxon>Mermithida</taxon>
        <taxon>Mermithoidea</taxon>
        <taxon>Mermithidae</taxon>
        <taxon>Romanomermis</taxon>
    </lineage>
</organism>
<reference evidence="2" key="1">
    <citation type="submission" date="2022-11" db="UniProtKB">
        <authorList>
            <consortium name="WormBaseParasite"/>
        </authorList>
    </citation>
    <scope>IDENTIFICATION</scope>
</reference>
<protein>
    <submittedName>
        <fullName evidence="2">Uncharacterized protein</fullName>
    </submittedName>
</protein>
<dbReference type="WBParaSite" id="nRc.2.0.1.t36986-RA">
    <property type="protein sequence ID" value="nRc.2.0.1.t36986-RA"/>
    <property type="gene ID" value="nRc.2.0.1.g36986"/>
</dbReference>
<proteinExistence type="predicted"/>